<dbReference type="PANTHER" id="PTHR45436">
    <property type="entry name" value="SENSOR HISTIDINE KINASE YKOH"/>
    <property type="match status" value="1"/>
</dbReference>
<evidence type="ECO:0000313" key="16">
    <source>
        <dbReference type="Proteomes" id="UP000321234"/>
    </source>
</evidence>
<keyword evidence="7" id="KW-0812">Transmembrane</keyword>
<dbReference type="SMART" id="SM00304">
    <property type="entry name" value="HAMP"/>
    <property type="match status" value="1"/>
</dbReference>
<comment type="subcellular location">
    <subcellularLocation>
        <location evidence="3">Cell membrane</location>
    </subcellularLocation>
</comment>
<keyword evidence="8 15" id="KW-0418">Kinase</keyword>
<dbReference type="InterPro" id="IPR005467">
    <property type="entry name" value="His_kinase_dom"/>
</dbReference>
<accession>A0A5C8Z2Y9</accession>
<dbReference type="GO" id="GO:0005509">
    <property type="term" value="F:calcium ion binding"/>
    <property type="evidence" value="ECO:0007669"/>
    <property type="project" value="UniProtKB-ARBA"/>
</dbReference>
<protein>
    <recommendedName>
        <fullName evidence="4">histidine kinase</fullName>
        <ecNumber evidence="4">2.7.13.3</ecNumber>
    </recommendedName>
</protein>
<dbReference type="OrthoDB" id="5242752at2"/>
<organism evidence="15 16">
    <name type="scientific">Quadrisphaera setariae</name>
    <dbReference type="NCBI Taxonomy" id="2593304"/>
    <lineage>
        <taxon>Bacteria</taxon>
        <taxon>Bacillati</taxon>
        <taxon>Actinomycetota</taxon>
        <taxon>Actinomycetes</taxon>
        <taxon>Kineosporiales</taxon>
        <taxon>Kineosporiaceae</taxon>
        <taxon>Quadrisphaera</taxon>
    </lineage>
</organism>
<dbReference type="EC" id="2.7.13.3" evidence="4"/>
<dbReference type="SUPFAM" id="SSF47384">
    <property type="entry name" value="Homodimeric domain of signal transducing histidine kinase"/>
    <property type="match status" value="1"/>
</dbReference>
<dbReference type="SMART" id="SM00387">
    <property type="entry name" value="HATPase_c"/>
    <property type="match status" value="1"/>
</dbReference>
<feature type="domain" description="HAMP" evidence="14">
    <location>
        <begin position="225"/>
        <end position="287"/>
    </location>
</feature>
<reference evidence="15 16" key="1">
    <citation type="submission" date="2019-07" db="EMBL/GenBank/DDBJ databases">
        <title>Quadrisphaera sp. strain DD2A genome sequencing and assembly.</title>
        <authorList>
            <person name="Kim I."/>
        </authorList>
    </citation>
    <scope>NUCLEOTIDE SEQUENCE [LARGE SCALE GENOMIC DNA]</scope>
    <source>
        <strain evidence="15 16">DD2A</strain>
    </source>
</reference>
<evidence type="ECO:0000256" key="11">
    <source>
        <dbReference type="ARBA" id="ARBA00023136"/>
    </source>
</evidence>
<dbReference type="InterPro" id="IPR003661">
    <property type="entry name" value="HisK_dim/P_dom"/>
</dbReference>
<dbReference type="SMART" id="SM00388">
    <property type="entry name" value="HisKA"/>
    <property type="match status" value="1"/>
</dbReference>
<keyword evidence="9" id="KW-1133">Transmembrane helix</keyword>
<feature type="domain" description="Histidine kinase" evidence="13">
    <location>
        <begin position="302"/>
        <end position="517"/>
    </location>
</feature>
<evidence type="ECO:0000256" key="4">
    <source>
        <dbReference type="ARBA" id="ARBA00012438"/>
    </source>
</evidence>
<dbReference type="GO" id="GO:0000155">
    <property type="term" value="F:phosphorelay sensor kinase activity"/>
    <property type="evidence" value="ECO:0007669"/>
    <property type="project" value="InterPro"/>
</dbReference>
<evidence type="ECO:0000256" key="10">
    <source>
        <dbReference type="ARBA" id="ARBA00023012"/>
    </source>
</evidence>
<dbReference type="InterPro" id="IPR050428">
    <property type="entry name" value="TCS_sensor_his_kinase"/>
</dbReference>
<sequence>MRPVSRSAVRAVPVRAWSLRTKLVVALVALVAVVCAVVGTATVVALRQLQLAQLDAQLVTSAERAPFAGDRFRGESLERPEPSQPQRQDLDRCPSSTADEEAAAGGIGFLLAPGQAPGTLAARVADGRVTAAASLEGFCATTLGSTDATALAGVAPDRTPRTLDVGSLGTYRVVGVTSDTDGSTLVTGVPLAGLQATQRRLVEVELAVAVLAMVLAGLAAAVVVRRSLRPLRRVAATASQVSGMPLDRGEVDLAVRVPERDTDRRTEVGQVGAALNTLLTHVGSALSARHESELQVRQFVADASHELRTPLASIRGYAELVNRDPAALPPAAAHAVGRVESEAERMTGLVEDLLLLARLDAGRPLETELVDLTRLLLDAVSDASAVGRDHTWRLDLPEEPVEVVGDSARLQQVVVNLLANARTHTPPGTTVTAGLATTTPGTVVLSVLDDGPGIPADLLPHVFDRFARGDGSRSRAAGSSGLGLAIVSAIVASTGGSVDVTSRPGQTAFLVRLPVAPLDSGEPDQGAEQP</sequence>
<evidence type="ECO:0000256" key="5">
    <source>
        <dbReference type="ARBA" id="ARBA00022553"/>
    </source>
</evidence>
<dbReference type="Gene3D" id="3.30.565.10">
    <property type="entry name" value="Histidine kinase-like ATPase, C-terminal domain"/>
    <property type="match status" value="1"/>
</dbReference>
<evidence type="ECO:0000256" key="12">
    <source>
        <dbReference type="SAM" id="MobiDB-lite"/>
    </source>
</evidence>
<dbReference type="CDD" id="cd06225">
    <property type="entry name" value="HAMP"/>
    <property type="match status" value="1"/>
</dbReference>
<dbReference type="FunFam" id="3.30.565.10:FF:000006">
    <property type="entry name" value="Sensor histidine kinase WalK"/>
    <property type="match status" value="1"/>
</dbReference>
<dbReference type="Pfam" id="PF00672">
    <property type="entry name" value="HAMP"/>
    <property type="match status" value="1"/>
</dbReference>
<comment type="catalytic activity">
    <reaction evidence="1">
        <text>ATP + protein L-histidine = ADP + protein N-phospho-L-histidine.</text>
        <dbReference type="EC" id="2.7.13.3"/>
    </reaction>
</comment>
<feature type="region of interest" description="Disordered" evidence="12">
    <location>
        <begin position="69"/>
        <end position="93"/>
    </location>
</feature>
<dbReference type="Pfam" id="PF00512">
    <property type="entry name" value="HisKA"/>
    <property type="match status" value="1"/>
</dbReference>
<evidence type="ECO:0000256" key="3">
    <source>
        <dbReference type="ARBA" id="ARBA00004236"/>
    </source>
</evidence>
<evidence type="ECO:0000256" key="1">
    <source>
        <dbReference type="ARBA" id="ARBA00000085"/>
    </source>
</evidence>
<evidence type="ECO:0000256" key="9">
    <source>
        <dbReference type="ARBA" id="ARBA00022989"/>
    </source>
</evidence>
<dbReference type="InterPro" id="IPR036097">
    <property type="entry name" value="HisK_dim/P_sf"/>
</dbReference>
<dbReference type="InterPro" id="IPR003660">
    <property type="entry name" value="HAMP_dom"/>
</dbReference>
<comment type="caution">
    <text evidence="15">The sequence shown here is derived from an EMBL/GenBank/DDBJ whole genome shotgun (WGS) entry which is preliminary data.</text>
</comment>
<keyword evidence="16" id="KW-1185">Reference proteome</keyword>
<dbReference type="InterPro" id="IPR003594">
    <property type="entry name" value="HATPase_dom"/>
</dbReference>
<dbReference type="GO" id="GO:0005886">
    <property type="term" value="C:plasma membrane"/>
    <property type="evidence" value="ECO:0007669"/>
    <property type="project" value="UniProtKB-SubCell"/>
</dbReference>
<evidence type="ECO:0000313" key="15">
    <source>
        <dbReference type="EMBL" id="TXR51280.1"/>
    </source>
</evidence>
<dbReference type="InterPro" id="IPR004358">
    <property type="entry name" value="Sig_transdc_His_kin-like_C"/>
</dbReference>
<evidence type="ECO:0000256" key="6">
    <source>
        <dbReference type="ARBA" id="ARBA00022679"/>
    </source>
</evidence>
<dbReference type="SUPFAM" id="SSF55874">
    <property type="entry name" value="ATPase domain of HSP90 chaperone/DNA topoisomerase II/histidine kinase"/>
    <property type="match status" value="1"/>
</dbReference>
<dbReference type="FunFam" id="1.10.287.130:FF:000001">
    <property type="entry name" value="Two-component sensor histidine kinase"/>
    <property type="match status" value="1"/>
</dbReference>
<dbReference type="AlphaFoldDB" id="A0A5C8Z2Y9"/>
<comment type="cofactor">
    <cofactor evidence="2">
        <name>a divalent metal cation</name>
        <dbReference type="ChEBI" id="CHEBI:60240"/>
    </cofactor>
</comment>
<evidence type="ECO:0000259" key="13">
    <source>
        <dbReference type="PROSITE" id="PS50109"/>
    </source>
</evidence>
<gene>
    <name evidence="15" type="ORF">FMM08_22660</name>
</gene>
<dbReference type="PROSITE" id="PS50109">
    <property type="entry name" value="HIS_KIN"/>
    <property type="match status" value="1"/>
</dbReference>
<evidence type="ECO:0000256" key="8">
    <source>
        <dbReference type="ARBA" id="ARBA00022777"/>
    </source>
</evidence>
<keyword evidence="10" id="KW-0902">Two-component regulatory system</keyword>
<dbReference type="PROSITE" id="PS50885">
    <property type="entry name" value="HAMP"/>
    <property type="match status" value="1"/>
</dbReference>
<proteinExistence type="predicted"/>
<dbReference type="PRINTS" id="PR00344">
    <property type="entry name" value="BCTRLSENSOR"/>
</dbReference>
<evidence type="ECO:0000256" key="7">
    <source>
        <dbReference type="ARBA" id="ARBA00022692"/>
    </source>
</evidence>
<dbReference type="EMBL" id="VKAC01000025">
    <property type="protein sequence ID" value="TXR51280.1"/>
    <property type="molecule type" value="Genomic_DNA"/>
</dbReference>
<keyword evidence="6" id="KW-0808">Transferase</keyword>
<dbReference type="Gene3D" id="1.10.287.130">
    <property type="match status" value="1"/>
</dbReference>
<dbReference type="CDD" id="cd00075">
    <property type="entry name" value="HATPase"/>
    <property type="match status" value="1"/>
</dbReference>
<dbReference type="Proteomes" id="UP000321234">
    <property type="component" value="Unassembled WGS sequence"/>
</dbReference>
<dbReference type="Gene3D" id="6.10.340.10">
    <property type="match status" value="1"/>
</dbReference>
<evidence type="ECO:0000259" key="14">
    <source>
        <dbReference type="PROSITE" id="PS50885"/>
    </source>
</evidence>
<dbReference type="Pfam" id="PF02518">
    <property type="entry name" value="HATPase_c"/>
    <property type="match status" value="1"/>
</dbReference>
<keyword evidence="11" id="KW-0472">Membrane</keyword>
<evidence type="ECO:0000256" key="2">
    <source>
        <dbReference type="ARBA" id="ARBA00001968"/>
    </source>
</evidence>
<keyword evidence="5" id="KW-0597">Phosphoprotein</keyword>
<name>A0A5C8Z2Y9_9ACTN</name>
<feature type="compositionally biased region" description="Basic and acidic residues" evidence="12">
    <location>
        <begin position="70"/>
        <end position="81"/>
    </location>
</feature>
<dbReference type="CDD" id="cd00082">
    <property type="entry name" value="HisKA"/>
    <property type="match status" value="1"/>
</dbReference>
<dbReference type="InterPro" id="IPR036890">
    <property type="entry name" value="HATPase_C_sf"/>
</dbReference>
<dbReference type="PANTHER" id="PTHR45436:SF5">
    <property type="entry name" value="SENSOR HISTIDINE KINASE TRCS"/>
    <property type="match status" value="1"/>
</dbReference>